<sequence>MRIPRLRGADGTLLTCPSCRLKCLQAAVGPDGGCPRCGHPELVRVDAVRGADRRAAPGSETRFKGAE</sequence>
<gene>
    <name evidence="1" type="ORF">EOT10_07065</name>
</gene>
<accession>A0A437Q0L8</accession>
<comment type="caution">
    <text evidence="1">The sequence shown here is derived from an EMBL/GenBank/DDBJ whole genome shotgun (WGS) entry which is preliminary data.</text>
</comment>
<dbReference type="Proteomes" id="UP000283128">
    <property type="component" value="Unassembled WGS sequence"/>
</dbReference>
<reference evidence="1 2" key="1">
    <citation type="submission" date="2019-01" db="EMBL/GenBank/DDBJ databases">
        <title>Genome sequences of Streptomyces and Rhizobium isolates collected from root and soil.</title>
        <authorList>
            <person name="Chhettri S."/>
            <person name="Sevigny J.L."/>
            <person name="Sen A."/>
            <person name="Ennis N."/>
            <person name="Tisa L."/>
        </authorList>
    </citation>
    <scope>NUCLEOTIDE SEQUENCE [LARGE SCALE GENOMIC DNA]</scope>
    <source>
        <strain evidence="1 2">San01</strain>
    </source>
</reference>
<evidence type="ECO:0000313" key="1">
    <source>
        <dbReference type="EMBL" id="RVU28015.1"/>
    </source>
</evidence>
<name>A0A437Q0L8_9ACTN</name>
<dbReference type="AlphaFoldDB" id="A0A437Q0L8"/>
<keyword evidence="2" id="KW-1185">Reference proteome</keyword>
<proteinExistence type="predicted"/>
<evidence type="ECO:0000313" key="2">
    <source>
        <dbReference type="Proteomes" id="UP000283128"/>
    </source>
</evidence>
<dbReference type="EMBL" id="RZYA01000002">
    <property type="protein sequence ID" value="RVU28015.1"/>
    <property type="molecule type" value="Genomic_DNA"/>
</dbReference>
<protein>
    <submittedName>
        <fullName evidence="1">Uncharacterized protein</fullName>
    </submittedName>
</protein>
<dbReference type="OrthoDB" id="4248935at2"/>
<organism evidence="1 2">
    <name type="scientific">Streptomyces antnestii</name>
    <dbReference type="NCBI Taxonomy" id="2494256"/>
    <lineage>
        <taxon>Bacteria</taxon>
        <taxon>Bacillati</taxon>
        <taxon>Actinomycetota</taxon>
        <taxon>Actinomycetes</taxon>
        <taxon>Kitasatosporales</taxon>
        <taxon>Streptomycetaceae</taxon>
        <taxon>Streptomyces</taxon>
    </lineage>
</organism>